<protein>
    <submittedName>
        <fullName evidence="3">CopG family transcriptional regulator</fullName>
    </submittedName>
</protein>
<dbReference type="GeneID" id="88084883"/>
<dbReference type="Proteomes" id="UP000178666">
    <property type="component" value="Chromosome"/>
</dbReference>
<dbReference type="EMBL" id="CP015970">
    <property type="protein sequence ID" value="AOZ46807.1"/>
    <property type="molecule type" value="Genomic_DNA"/>
</dbReference>
<organism evidence="3 5">
    <name type="scientific">Acidipropionibacterium acidipropionici</name>
    <dbReference type="NCBI Taxonomy" id="1748"/>
    <lineage>
        <taxon>Bacteria</taxon>
        <taxon>Bacillati</taxon>
        <taxon>Actinomycetota</taxon>
        <taxon>Actinomycetes</taxon>
        <taxon>Propionibacteriales</taxon>
        <taxon>Propionibacteriaceae</taxon>
        <taxon>Acidipropionibacterium</taxon>
    </lineage>
</organism>
<evidence type="ECO:0000259" key="2">
    <source>
        <dbReference type="Pfam" id="PF01402"/>
    </source>
</evidence>
<dbReference type="KEGG" id="aaci:ASQ49_07620"/>
<evidence type="ECO:0000313" key="4">
    <source>
        <dbReference type="EMBL" id="AOZ46807.1"/>
    </source>
</evidence>
<keyword evidence="6" id="KW-1185">Reference proteome</keyword>
<dbReference type="AlphaFoldDB" id="A0A142KGU1"/>
<sequence length="112" mass="12134">MNDDSNHEIRHGVDIGELSDWAESDAPFDTPQTSPVLTGDEAKEASRAFLARVGQPTLGHSHAQGTGRSPRRQVRLPEDMNARLDAYASRHGGNASAIIREAVAEYLDRIGA</sequence>
<reference evidence="4 6" key="1">
    <citation type="journal article" date="2016" name="Plant Dis.">
        <title>Improved production of propionic acid using genome shuffling.</title>
        <authorList>
            <person name="Luna-Flores C.H."/>
            <person name="Palfreyman R.W."/>
            <person name="Kromer J.O."/>
            <person name="Nielsen L.K."/>
            <person name="Marcellin E."/>
        </authorList>
    </citation>
    <scope>NUCLEOTIDE SEQUENCE [LARGE SCALE GENOMIC DNA]</scope>
    <source>
        <strain evidence="4 6">F3E8</strain>
    </source>
</reference>
<reference evidence="3 5" key="2">
    <citation type="submission" date="2016-02" db="EMBL/GenBank/DDBJ databases">
        <title>Complete Genome Sequence of Propionibacterium acidipropionici ATCC 55737.</title>
        <authorList>
            <person name="Luna Flores C.H."/>
            <person name="Nielsen L.K."/>
            <person name="Marcellin E."/>
        </authorList>
    </citation>
    <scope>NUCLEOTIDE SEQUENCE [LARGE SCALE GENOMIC DNA]</scope>
    <source>
        <strain evidence="3 5">ATCC 55737</strain>
    </source>
</reference>
<dbReference type="OrthoDB" id="3259063at2"/>
<dbReference type="InterPro" id="IPR002145">
    <property type="entry name" value="CopG"/>
</dbReference>
<evidence type="ECO:0000313" key="5">
    <source>
        <dbReference type="Proteomes" id="UP000075221"/>
    </source>
</evidence>
<feature type="region of interest" description="Disordered" evidence="1">
    <location>
        <begin position="1"/>
        <end position="75"/>
    </location>
</feature>
<dbReference type="Gene3D" id="1.10.1220.10">
    <property type="entry name" value="Met repressor-like"/>
    <property type="match status" value="1"/>
</dbReference>
<dbReference type="SUPFAM" id="SSF47598">
    <property type="entry name" value="Ribbon-helix-helix"/>
    <property type="match status" value="1"/>
</dbReference>
<accession>A0A142KGU1</accession>
<dbReference type="RefSeq" id="WP_015071557.1">
    <property type="nucleotide sequence ID" value="NZ_CP013126.1"/>
</dbReference>
<evidence type="ECO:0000256" key="1">
    <source>
        <dbReference type="SAM" id="MobiDB-lite"/>
    </source>
</evidence>
<gene>
    <name evidence="4" type="ORF">A8L58_08975</name>
    <name evidence="3" type="ORF">AXH35_07520</name>
</gene>
<dbReference type="OMA" id="YPNVEAG"/>
<dbReference type="Proteomes" id="UP000075221">
    <property type="component" value="Chromosome"/>
</dbReference>
<evidence type="ECO:0000313" key="3">
    <source>
        <dbReference type="EMBL" id="AMS05329.1"/>
    </source>
</evidence>
<evidence type="ECO:0000313" key="6">
    <source>
        <dbReference type="Proteomes" id="UP000178666"/>
    </source>
</evidence>
<dbReference type="InterPro" id="IPR010985">
    <property type="entry name" value="Ribbon_hlx_hlx"/>
</dbReference>
<feature type="compositionally biased region" description="Basic and acidic residues" evidence="1">
    <location>
        <begin position="1"/>
        <end position="14"/>
    </location>
</feature>
<dbReference type="GO" id="GO:0006355">
    <property type="term" value="P:regulation of DNA-templated transcription"/>
    <property type="evidence" value="ECO:0007669"/>
    <property type="project" value="InterPro"/>
</dbReference>
<dbReference type="EMBL" id="CP014352">
    <property type="protein sequence ID" value="AMS05329.1"/>
    <property type="molecule type" value="Genomic_DNA"/>
</dbReference>
<proteinExistence type="predicted"/>
<dbReference type="InterPro" id="IPR013321">
    <property type="entry name" value="Arc_rbn_hlx_hlx"/>
</dbReference>
<name>A0A142KGU1_9ACTN</name>
<dbReference type="Pfam" id="PF01402">
    <property type="entry name" value="RHH_1"/>
    <property type="match status" value="1"/>
</dbReference>
<feature type="domain" description="Ribbon-helix-helix protein CopG" evidence="2">
    <location>
        <begin position="73"/>
        <end position="109"/>
    </location>
</feature>